<feature type="region of interest" description="Disordered" evidence="1">
    <location>
        <begin position="79"/>
        <end position="98"/>
    </location>
</feature>
<reference evidence="2 4" key="2">
    <citation type="journal article" date="2018" name="Plant J.">
        <title>The Physcomitrella patens chromosome-scale assembly reveals moss genome structure and evolution.</title>
        <authorList>
            <person name="Lang D."/>
            <person name="Ullrich K.K."/>
            <person name="Murat F."/>
            <person name="Fuchs J."/>
            <person name="Jenkins J."/>
            <person name="Haas F.B."/>
            <person name="Piednoel M."/>
            <person name="Gundlach H."/>
            <person name="Van Bel M."/>
            <person name="Meyberg R."/>
            <person name="Vives C."/>
            <person name="Morata J."/>
            <person name="Symeonidi A."/>
            <person name="Hiss M."/>
            <person name="Muchero W."/>
            <person name="Kamisugi Y."/>
            <person name="Saleh O."/>
            <person name="Blanc G."/>
            <person name="Decker E.L."/>
            <person name="van Gessel N."/>
            <person name="Grimwood J."/>
            <person name="Hayes R.D."/>
            <person name="Graham S.W."/>
            <person name="Gunter L.E."/>
            <person name="McDaniel S.F."/>
            <person name="Hoernstein S.N.W."/>
            <person name="Larsson A."/>
            <person name="Li F.W."/>
            <person name="Perroud P.F."/>
            <person name="Phillips J."/>
            <person name="Ranjan P."/>
            <person name="Rokshar D.S."/>
            <person name="Rothfels C.J."/>
            <person name="Schneider L."/>
            <person name="Shu S."/>
            <person name="Stevenson D.W."/>
            <person name="Thummler F."/>
            <person name="Tillich M."/>
            <person name="Villarreal Aguilar J.C."/>
            <person name="Widiez T."/>
            <person name="Wong G.K."/>
            <person name="Wymore A."/>
            <person name="Zhang Y."/>
            <person name="Zimmer A.D."/>
            <person name="Quatrano R.S."/>
            <person name="Mayer K.F.X."/>
            <person name="Goodstein D."/>
            <person name="Casacuberta J.M."/>
            <person name="Vandepoele K."/>
            <person name="Reski R."/>
            <person name="Cuming A.C."/>
            <person name="Tuskan G.A."/>
            <person name="Maumus F."/>
            <person name="Salse J."/>
            <person name="Schmutz J."/>
            <person name="Rensing S.A."/>
        </authorList>
    </citation>
    <scope>NUCLEOTIDE SEQUENCE [LARGE SCALE GENOMIC DNA]</scope>
    <source>
        <strain evidence="3 4">cv. Gransden 2004</strain>
    </source>
</reference>
<accession>A0A2K1K1S8</accession>
<protein>
    <submittedName>
        <fullName evidence="2 3">Uncharacterized protein</fullName>
    </submittedName>
</protein>
<dbReference type="EnsemblPlants" id="Pp3c9_3218V3.1">
    <property type="protein sequence ID" value="PAC:32913517.CDS.1"/>
    <property type="gene ID" value="Pp3c9_3218"/>
</dbReference>
<reference evidence="2 4" key="1">
    <citation type="journal article" date="2008" name="Science">
        <title>The Physcomitrella genome reveals evolutionary insights into the conquest of land by plants.</title>
        <authorList>
            <person name="Rensing S."/>
            <person name="Lang D."/>
            <person name="Zimmer A."/>
            <person name="Terry A."/>
            <person name="Salamov A."/>
            <person name="Shapiro H."/>
            <person name="Nishiyama T."/>
            <person name="Perroud P.-F."/>
            <person name="Lindquist E."/>
            <person name="Kamisugi Y."/>
            <person name="Tanahashi T."/>
            <person name="Sakakibara K."/>
            <person name="Fujita T."/>
            <person name="Oishi K."/>
            <person name="Shin-I T."/>
            <person name="Kuroki Y."/>
            <person name="Toyoda A."/>
            <person name="Suzuki Y."/>
            <person name="Hashimoto A."/>
            <person name="Yamaguchi K."/>
            <person name="Sugano A."/>
            <person name="Kohara Y."/>
            <person name="Fujiyama A."/>
            <person name="Anterola A."/>
            <person name="Aoki S."/>
            <person name="Ashton N."/>
            <person name="Barbazuk W.B."/>
            <person name="Barker E."/>
            <person name="Bennetzen J."/>
            <person name="Bezanilla M."/>
            <person name="Blankenship R."/>
            <person name="Cho S.H."/>
            <person name="Dutcher S."/>
            <person name="Estelle M."/>
            <person name="Fawcett J.A."/>
            <person name="Gundlach H."/>
            <person name="Hanada K."/>
            <person name="Heyl A."/>
            <person name="Hicks K.A."/>
            <person name="Hugh J."/>
            <person name="Lohr M."/>
            <person name="Mayer K."/>
            <person name="Melkozernov A."/>
            <person name="Murata T."/>
            <person name="Nelson D."/>
            <person name="Pils B."/>
            <person name="Prigge M."/>
            <person name="Reiss B."/>
            <person name="Renner T."/>
            <person name="Rombauts S."/>
            <person name="Rushton P."/>
            <person name="Sanderfoot A."/>
            <person name="Schween G."/>
            <person name="Shiu S.-H."/>
            <person name="Stueber K."/>
            <person name="Theodoulou F.L."/>
            <person name="Tu H."/>
            <person name="Van de Peer Y."/>
            <person name="Verrier P.J."/>
            <person name="Waters E."/>
            <person name="Wood A."/>
            <person name="Yang L."/>
            <person name="Cove D."/>
            <person name="Cuming A."/>
            <person name="Hasebe M."/>
            <person name="Lucas S."/>
            <person name="Mishler D.B."/>
            <person name="Reski R."/>
            <person name="Grigoriev I."/>
            <person name="Quatrano R.S."/>
            <person name="Boore J.L."/>
        </authorList>
    </citation>
    <scope>NUCLEOTIDE SEQUENCE [LARGE SCALE GENOMIC DNA]</scope>
    <source>
        <strain evidence="3 4">cv. Gransden 2004</strain>
    </source>
</reference>
<keyword evidence="4" id="KW-1185">Reference proteome</keyword>
<name>A0A2K1K1S8_PHYPA</name>
<dbReference type="AlphaFoldDB" id="A0A2K1K1S8"/>
<dbReference type="InParanoid" id="A0A2K1K1S8"/>
<proteinExistence type="predicted"/>
<evidence type="ECO:0000313" key="4">
    <source>
        <dbReference type="Proteomes" id="UP000006727"/>
    </source>
</evidence>
<dbReference type="Proteomes" id="UP000006727">
    <property type="component" value="Chromosome 9"/>
</dbReference>
<organism evidence="2">
    <name type="scientific">Physcomitrium patens</name>
    <name type="common">Spreading-leaved earth moss</name>
    <name type="synonym">Physcomitrella patens</name>
    <dbReference type="NCBI Taxonomy" id="3218"/>
    <lineage>
        <taxon>Eukaryota</taxon>
        <taxon>Viridiplantae</taxon>
        <taxon>Streptophyta</taxon>
        <taxon>Embryophyta</taxon>
        <taxon>Bryophyta</taxon>
        <taxon>Bryophytina</taxon>
        <taxon>Bryopsida</taxon>
        <taxon>Funariidae</taxon>
        <taxon>Funariales</taxon>
        <taxon>Funariaceae</taxon>
        <taxon>Physcomitrium</taxon>
    </lineage>
</organism>
<sequence>MPCEVQSLVVVVGSSETNLIVDSAPALTMIQKQLSSLSEMVRYGLTASGAIPKLRLGPIVITHIIVTASRTNMVLAQPGMSRRHPSSVHGSRFGASIL</sequence>
<dbReference type="Gramene" id="Pp3c9_3218V3.1">
    <property type="protein sequence ID" value="PAC:32913517.CDS.1"/>
    <property type="gene ID" value="Pp3c9_3218"/>
</dbReference>
<gene>
    <name evidence="2" type="ORF">PHYPA_012207</name>
</gene>
<evidence type="ECO:0000256" key="1">
    <source>
        <dbReference type="SAM" id="MobiDB-lite"/>
    </source>
</evidence>
<evidence type="ECO:0000313" key="3">
    <source>
        <dbReference type="EnsemblPlants" id="PAC:32913517.CDS.1"/>
    </source>
</evidence>
<reference evidence="3" key="3">
    <citation type="submission" date="2020-12" db="UniProtKB">
        <authorList>
            <consortium name="EnsemblPlants"/>
        </authorList>
    </citation>
    <scope>IDENTIFICATION</scope>
</reference>
<evidence type="ECO:0000313" key="2">
    <source>
        <dbReference type="EMBL" id="PNR47734.1"/>
    </source>
</evidence>
<dbReference type="EMBL" id="ABEU02000009">
    <property type="protein sequence ID" value="PNR47734.1"/>
    <property type="molecule type" value="Genomic_DNA"/>
</dbReference>